<evidence type="ECO:0000256" key="4">
    <source>
        <dbReference type="ARBA" id="ARBA00022475"/>
    </source>
</evidence>
<feature type="compositionally biased region" description="Gly residues" evidence="10">
    <location>
        <begin position="60"/>
        <end position="69"/>
    </location>
</feature>
<comment type="subcellular location">
    <subcellularLocation>
        <location evidence="1">Cell inner membrane</location>
        <topology evidence="1">Single-pass membrane protein</topology>
        <orientation evidence="1">Periplasmic side</orientation>
    </subcellularLocation>
</comment>
<evidence type="ECO:0000256" key="2">
    <source>
        <dbReference type="ARBA" id="ARBA00006555"/>
    </source>
</evidence>
<dbReference type="EMBL" id="UHIO01000001">
    <property type="protein sequence ID" value="SUP41577.1"/>
    <property type="molecule type" value="Genomic_DNA"/>
</dbReference>
<evidence type="ECO:0000256" key="6">
    <source>
        <dbReference type="ARBA" id="ARBA00022692"/>
    </source>
</evidence>
<keyword evidence="7" id="KW-0653">Protein transport</keyword>
<keyword evidence="3" id="KW-0813">Transport</keyword>
<reference evidence="13 14" key="1">
    <citation type="submission" date="2018-06" db="EMBL/GenBank/DDBJ databases">
        <authorList>
            <consortium name="Pathogen Informatics"/>
            <person name="Doyle S."/>
        </authorList>
    </citation>
    <scope>NUCLEOTIDE SEQUENCE [LARGE SCALE GENOMIC DNA]</scope>
    <source>
        <strain evidence="13 14">NCTC12020</strain>
    </source>
</reference>
<evidence type="ECO:0000256" key="11">
    <source>
        <dbReference type="SAM" id="Phobius"/>
    </source>
</evidence>
<evidence type="ECO:0000259" key="12">
    <source>
        <dbReference type="PROSITE" id="PS52015"/>
    </source>
</evidence>
<evidence type="ECO:0000313" key="13">
    <source>
        <dbReference type="EMBL" id="SUP41577.1"/>
    </source>
</evidence>
<keyword evidence="14" id="KW-1185">Reference proteome</keyword>
<dbReference type="PRINTS" id="PR01374">
    <property type="entry name" value="TONBPROTEIN"/>
</dbReference>
<keyword evidence="8 11" id="KW-1133">Transmembrane helix</keyword>
<sequence>MNYQNMWTKPWIASLVFHAIVLLSIPFLPWPETPKFEEPENHIEVDYVEIKRPVPKGSPDSGGDGGDGSGNFTVNLPAIAPITTLPEYSDPLTSSNDDSIITKHQDIKQQGDDRAGLESTFGGETSGNGRGGSAGFGTGDQPGIQGDENGEVVDATFYRPVPIYTPKPRYPRSARNQGVRGSVGVGLTIGVDGNVESVWVVDSSGSEILDQAALDTVSTWRFEPARRGAEAVSTRTSLNVEFQLR</sequence>
<name>A0A380NKB7_9FIRM</name>
<accession>A0A380NKB7</accession>
<dbReference type="InterPro" id="IPR006260">
    <property type="entry name" value="TonB/TolA_C"/>
</dbReference>
<evidence type="ECO:0000256" key="5">
    <source>
        <dbReference type="ARBA" id="ARBA00022519"/>
    </source>
</evidence>
<dbReference type="GO" id="GO:0015031">
    <property type="term" value="P:protein transport"/>
    <property type="evidence" value="ECO:0007669"/>
    <property type="project" value="UniProtKB-KW"/>
</dbReference>
<keyword evidence="4" id="KW-1003">Cell membrane</keyword>
<protein>
    <submittedName>
        <fullName evidence="13">Transport protein TonB</fullName>
    </submittedName>
</protein>
<feature type="transmembrane region" description="Helical" evidence="11">
    <location>
        <begin position="12"/>
        <end position="30"/>
    </location>
</feature>
<dbReference type="Proteomes" id="UP000255367">
    <property type="component" value="Unassembled WGS sequence"/>
</dbReference>
<dbReference type="Pfam" id="PF03544">
    <property type="entry name" value="TonB_C"/>
    <property type="match status" value="1"/>
</dbReference>
<feature type="compositionally biased region" description="Basic and acidic residues" evidence="10">
    <location>
        <begin position="106"/>
        <end position="116"/>
    </location>
</feature>
<dbReference type="InterPro" id="IPR003538">
    <property type="entry name" value="TonB"/>
</dbReference>
<dbReference type="GO" id="GO:0030288">
    <property type="term" value="C:outer membrane-bounded periplasmic space"/>
    <property type="evidence" value="ECO:0007669"/>
    <property type="project" value="InterPro"/>
</dbReference>
<keyword evidence="6 11" id="KW-0812">Transmembrane</keyword>
<evidence type="ECO:0000256" key="1">
    <source>
        <dbReference type="ARBA" id="ARBA00004383"/>
    </source>
</evidence>
<feature type="compositionally biased region" description="Gly residues" evidence="10">
    <location>
        <begin position="124"/>
        <end position="133"/>
    </location>
</feature>
<dbReference type="AlphaFoldDB" id="A0A380NKB7"/>
<evidence type="ECO:0000256" key="7">
    <source>
        <dbReference type="ARBA" id="ARBA00022927"/>
    </source>
</evidence>
<gene>
    <name evidence="13" type="ORF">NCTC12020_00609</name>
</gene>
<evidence type="ECO:0000256" key="3">
    <source>
        <dbReference type="ARBA" id="ARBA00022448"/>
    </source>
</evidence>
<dbReference type="OrthoDB" id="9792439at2"/>
<dbReference type="PANTHER" id="PTHR33446">
    <property type="entry name" value="PROTEIN TONB-RELATED"/>
    <property type="match status" value="1"/>
</dbReference>
<feature type="region of interest" description="Disordered" evidence="10">
    <location>
        <begin position="52"/>
        <end position="75"/>
    </location>
</feature>
<evidence type="ECO:0000256" key="10">
    <source>
        <dbReference type="SAM" id="MobiDB-lite"/>
    </source>
</evidence>
<dbReference type="SUPFAM" id="SSF74653">
    <property type="entry name" value="TolA/TonB C-terminal domain"/>
    <property type="match status" value="1"/>
</dbReference>
<dbReference type="PANTHER" id="PTHR33446:SF2">
    <property type="entry name" value="PROTEIN TONB"/>
    <property type="match status" value="1"/>
</dbReference>
<dbReference type="GO" id="GO:0098797">
    <property type="term" value="C:plasma membrane protein complex"/>
    <property type="evidence" value="ECO:0007669"/>
    <property type="project" value="TreeGrafter"/>
</dbReference>
<feature type="domain" description="TonB C-terminal" evidence="12">
    <location>
        <begin position="155"/>
        <end position="245"/>
    </location>
</feature>
<dbReference type="InterPro" id="IPR037682">
    <property type="entry name" value="TonB_C"/>
</dbReference>
<dbReference type="InterPro" id="IPR051045">
    <property type="entry name" value="TonB-dependent_transducer"/>
</dbReference>
<comment type="similarity">
    <text evidence="2">Belongs to the TonB family.</text>
</comment>
<proteinExistence type="inferred from homology"/>
<dbReference type="GO" id="GO:0031992">
    <property type="term" value="F:energy transducer activity"/>
    <property type="evidence" value="ECO:0007669"/>
    <property type="project" value="InterPro"/>
</dbReference>
<organism evidence="13 14">
    <name type="scientific">Veillonella criceti</name>
    <dbReference type="NCBI Taxonomy" id="103891"/>
    <lineage>
        <taxon>Bacteria</taxon>
        <taxon>Bacillati</taxon>
        <taxon>Bacillota</taxon>
        <taxon>Negativicutes</taxon>
        <taxon>Veillonellales</taxon>
        <taxon>Veillonellaceae</taxon>
        <taxon>Veillonella</taxon>
    </lineage>
</organism>
<evidence type="ECO:0000313" key="14">
    <source>
        <dbReference type="Proteomes" id="UP000255367"/>
    </source>
</evidence>
<dbReference type="NCBIfam" id="TIGR01352">
    <property type="entry name" value="tonB_Cterm"/>
    <property type="match status" value="1"/>
</dbReference>
<dbReference type="GO" id="GO:0015891">
    <property type="term" value="P:siderophore transport"/>
    <property type="evidence" value="ECO:0007669"/>
    <property type="project" value="InterPro"/>
</dbReference>
<keyword evidence="5" id="KW-0997">Cell inner membrane</keyword>
<dbReference type="GO" id="GO:0055085">
    <property type="term" value="P:transmembrane transport"/>
    <property type="evidence" value="ECO:0007669"/>
    <property type="project" value="InterPro"/>
</dbReference>
<dbReference type="RefSeq" id="WP_115309845.1">
    <property type="nucleotide sequence ID" value="NZ_UHIO01000001.1"/>
</dbReference>
<dbReference type="Gene3D" id="3.30.1150.10">
    <property type="match status" value="1"/>
</dbReference>
<keyword evidence="9 11" id="KW-0472">Membrane</keyword>
<evidence type="ECO:0000256" key="9">
    <source>
        <dbReference type="ARBA" id="ARBA00023136"/>
    </source>
</evidence>
<dbReference type="PROSITE" id="PS52015">
    <property type="entry name" value="TONB_CTD"/>
    <property type="match status" value="1"/>
</dbReference>
<feature type="region of interest" description="Disordered" evidence="10">
    <location>
        <begin position="106"/>
        <end position="133"/>
    </location>
</feature>
<evidence type="ECO:0000256" key="8">
    <source>
        <dbReference type="ARBA" id="ARBA00022989"/>
    </source>
</evidence>